<feature type="transmembrane region" description="Helical" evidence="3">
    <location>
        <begin position="159"/>
        <end position="176"/>
    </location>
</feature>
<keyword evidence="3" id="KW-0472">Membrane</keyword>
<dbReference type="InterPro" id="IPR002656">
    <property type="entry name" value="Acyl_transf_3_dom"/>
</dbReference>
<keyword evidence="7" id="KW-1185">Reference proteome</keyword>
<keyword evidence="3" id="KW-0812">Transmembrane</keyword>
<keyword evidence="6" id="KW-0012">Acyltransferase</keyword>
<evidence type="ECO:0000313" key="6">
    <source>
        <dbReference type="EMBL" id="SUM57082.1"/>
    </source>
</evidence>
<dbReference type="RefSeq" id="WP_044361337.1">
    <property type="nucleotide sequence ID" value="NZ_JXWY01000107.1"/>
</dbReference>
<feature type="transmembrane region" description="Helical" evidence="3">
    <location>
        <begin position="292"/>
        <end position="311"/>
    </location>
</feature>
<evidence type="ECO:0000256" key="3">
    <source>
        <dbReference type="SAM" id="Phobius"/>
    </source>
</evidence>
<feature type="transmembrane region" description="Helical" evidence="3">
    <location>
        <begin position="109"/>
        <end position="128"/>
    </location>
</feature>
<feature type="transmembrane region" description="Helical" evidence="3">
    <location>
        <begin position="135"/>
        <end position="153"/>
    </location>
</feature>
<dbReference type="GO" id="GO:0016747">
    <property type="term" value="F:acyltransferase activity, transferring groups other than amino-acyl groups"/>
    <property type="evidence" value="ECO:0007669"/>
    <property type="project" value="InterPro"/>
</dbReference>
<reference evidence="5 7" key="1">
    <citation type="submission" date="2015-01" db="EMBL/GenBank/DDBJ databases">
        <authorList>
            <person name="Guo J."/>
        </authorList>
    </citation>
    <scope>NUCLEOTIDE SEQUENCE [LARGE SCALE GENOMIC DNA]</scope>
    <source>
        <strain evidence="5 7">DSM 22147</strain>
    </source>
</reference>
<accession>A0A0D6XN10</accession>
<comment type="subcellular location">
    <subcellularLocation>
        <location evidence="1">Membrane</location>
    </subcellularLocation>
</comment>
<name>A0A0D6XN10_9STAP</name>
<evidence type="ECO:0000313" key="8">
    <source>
        <dbReference type="Proteomes" id="UP000254100"/>
    </source>
</evidence>
<dbReference type="EMBL" id="UHDT01000001">
    <property type="protein sequence ID" value="SUM57082.1"/>
    <property type="molecule type" value="Genomic_DNA"/>
</dbReference>
<feature type="transmembrane region" description="Helical" evidence="3">
    <location>
        <begin position="12"/>
        <end position="31"/>
    </location>
</feature>
<reference evidence="6 8" key="2">
    <citation type="submission" date="2018-06" db="EMBL/GenBank/DDBJ databases">
        <authorList>
            <consortium name="Pathogen Informatics"/>
            <person name="Doyle S."/>
        </authorList>
    </citation>
    <scope>NUCLEOTIDE SEQUENCE [LARGE SCALE GENOMIC DNA]</scope>
    <source>
        <strain evidence="6 8">NCTC13832</strain>
    </source>
</reference>
<dbReference type="Proteomes" id="UP000254100">
    <property type="component" value="Unassembled WGS sequence"/>
</dbReference>
<keyword evidence="3" id="KW-1133">Transmembrane helix</keyword>
<dbReference type="Proteomes" id="UP000032366">
    <property type="component" value="Unassembled WGS sequence"/>
</dbReference>
<evidence type="ECO:0000256" key="1">
    <source>
        <dbReference type="ARBA" id="ARBA00004370"/>
    </source>
</evidence>
<feature type="transmembrane region" description="Helical" evidence="3">
    <location>
        <begin position="77"/>
        <end position="94"/>
    </location>
</feature>
<evidence type="ECO:0000313" key="5">
    <source>
        <dbReference type="EMBL" id="KIX90007.1"/>
    </source>
</evidence>
<feature type="transmembrane region" description="Helical" evidence="3">
    <location>
        <begin position="188"/>
        <end position="206"/>
    </location>
</feature>
<proteinExistence type="inferred from homology"/>
<sequence>MTKLQQRDAFFDNARAGLIFLVVFGHLIQPYMSGRSLITSLYLLMYSFHMPTFLFISGYFAKNVGQAGYIEKVGKKLLGPYLIFYAFFSIYYFMTGKNSSVDLDLFDPVFALWFLLTLFFFNVALVVVHQFKPVYVLPAAILVAILSGFSPNIDGYLSWSRTLVFFPVFYIGYLLNGNFNRMIRQKKFVPISIGVMIVFFIIYYIHPIDSSWLLASSPYKSIEGMDVIFSPLKRLLFYVVIFTTMLAFLNLTPERHYWFTYIGSRTMFIYLLHGIFIGLIRGQEIYPFIDAHPMIGLLYNFVLACFIVWIWSTDVVAKWTSPFVQLKSPSSFKAYKR</sequence>
<feature type="transmembrane region" description="Helical" evidence="3">
    <location>
        <begin position="258"/>
        <end position="280"/>
    </location>
</feature>
<feature type="transmembrane region" description="Helical" evidence="3">
    <location>
        <begin position="235"/>
        <end position="251"/>
    </location>
</feature>
<feature type="domain" description="Acyltransferase 3" evidence="4">
    <location>
        <begin position="9"/>
        <end position="309"/>
    </location>
</feature>
<keyword evidence="6" id="KW-0808">Transferase</keyword>
<dbReference type="PANTHER" id="PTHR37312:SF1">
    <property type="entry name" value="MEMBRANE-BOUND ACYLTRANSFERASE YKRP-RELATED"/>
    <property type="match status" value="1"/>
</dbReference>
<feature type="transmembrane region" description="Helical" evidence="3">
    <location>
        <begin position="37"/>
        <end position="56"/>
    </location>
</feature>
<dbReference type="OrthoDB" id="6623990at2"/>
<dbReference type="EMBL" id="JXWY01000107">
    <property type="protein sequence ID" value="KIX90007.1"/>
    <property type="molecule type" value="Genomic_DNA"/>
</dbReference>
<comment type="similarity">
    <text evidence="2">Belongs to the acyltransferase 3 family.</text>
</comment>
<evidence type="ECO:0000313" key="7">
    <source>
        <dbReference type="Proteomes" id="UP000032366"/>
    </source>
</evidence>
<dbReference type="Pfam" id="PF01757">
    <property type="entry name" value="Acyl_transf_3"/>
    <property type="match status" value="1"/>
</dbReference>
<gene>
    <name evidence="6" type="ORF">NCTC13832_00750</name>
    <name evidence="5" type="ORF">TP70_09810</name>
</gene>
<protein>
    <submittedName>
        <fullName evidence="5 6">Acyltransferase</fullName>
    </submittedName>
</protein>
<evidence type="ECO:0000259" key="4">
    <source>
        <dbReference type="Pfam" id="PF01757"/>
    </source>
</evidence>
<dbReference type="InterPro" id="IPR052734">
    <property type="entry name" value="Nod_factor_acetyltransferase"/>
</dbReference>
<organism evidence="6 8">
    <name type="scientific">Staphylococcus microti</name>
    <dbReference type="NCBI Taxonomy" id="569857"/>
    <lineage>
        <taxon>Bacteria</taxon>
        <taxon>Bacillati</taxon>
        <taxon>Bacillota</taxon>
        <taxon>Bacilli</taxon>
        <taxon>Bacillales</taxon>
        <taxon>Staphylococcaceae</taxon>
        <taxon>Staphylococcus</taxon>
    </lineage>
</organism>
<dbReference type="AlphaFoldDB" id="A0A0D6XN10"/>
<evidence type="ECO:0000256" key="2">
    <source>
        <dbReference type="ARBA" id="ARBA00007400"/>
    </source>
</evidence>
<dbReference type="PANTHER" id="PTHR37312">
    <property type="entry name" value="MEMBRANE-BOUND ACYLTRANSFERASE YKRP-RELATED"/>
    <property type="match status" value="1"/>
</dbReference>
<dbReference type="STRING" id="569857.TP70_09810"/>